<dbReference type="Proteomes" id="UP001339911">
    <property type="component" value="Unassembled WGS sequence"/>
</dbReference>
<evidence type="ECO:0000313" key="1">
    <source>
        <dbReference type="EMBL" id="MEE6306684.1"/>
    </source>
</evidence>
<dbReference type="RefSeq" id="WP_331207022.1">
    <property type="nucleotide sequence ID" value="NZ_JAZGQL010000005.1"/>
</dbReference>
<evidence type="ECO:0000313" key="2">
    <source>
        <dbReference type="Proteomes" id="UP001339911"/>
    </source>
</evidence>
<sequence length="146" mass="16219">MAIKSDVVEFARTLIRGDFEANDRYEEKLDAEGWDGWPPFLSALFFLAVERRFQGRYDEAEVIRFVADLRADTVDGAAPIDASSAESMIRAVFDESVQLRVAPEAMGRIQTLTAYKILANGNLTDKEIDSLLAEAKEIAEEQPSGS</sequence>
<organism evidence="1 2">
    <name type="scientific">Plantactinospora veratri</name>
    <dbReference type="NCBI Taxonomy" id="1436122"/>
    <lineage>
        <taxon>Bacteria</taxon>
        <taxon>Bacillati</taxon>
        <taxon>Actinomycetota</taxon>
        <taxon>Actinomycetes</taxon>
        <taxon>Micromonosporales</taxon>
        <taxon>Micromonosporaceae</taxon>
        <taxon>Plantactinospora</taxon>
    </lineage>
</organism>
<dbReference type="EMBL" id="JAZGQL010000005">
    <property type="protein sequence ID" value="MEE6306684.1"/>
    <property type="molecule type" value="Genomic_DNA"/>
</dbReference>
<name>A0ABU7S9S0_9ACTN</name>
<reference evidence="1 2" key="1">
    <citation type="submission" date="2024-01" db="EMBL/GenBank/DDBJ databases">
        <title>Genome insights into Plantactinospora veratri sp. nov.</title>
        <authorList>
            <person name="Wang L."/>
        </authorList>
    </citation>
    <scope>NUCLEOTIDE SEQUENCE [LARGE SCALE GENOMIC DNA]</scope>
    <source>
        <strain evidence="1 2">NEAU-FHS4</strain>
    </source>
</reference>
<proteinExistence type="predicted"/>
<gene>
    <name evidence="1" type="ORF">V1634_07585</name>
</gene>
<accession>A0ABU7S9S0</accession>
<keyword evidence="2" id="KW-1185">Reference proteome</keyword>
<comment type="caution">
    <text evidence="1">The sequence shown here is derived from an EMBL/GenBank/DDBJ whole genome shotgun (WGS) entry which is preliminary data.</text>
</comment>
<protein>
    <submittedName>
        <fullName evidence="1">Uncharacterized protein</fullName>
    </submittedName>
</protein>